<feature type="transmembrane region" description="Helical" evidence="5">
    <location>
        <begin position="295"/>
        <end position="319"/>
    </location>
</feature>
<reference evidence="7 8" key="1">
    <citation type="submission" date="2019-02" db="EMBL/GenBank/DDBJ databases">
        <title>Deep-cultivation of Planctomycetes and their phenomic and genomic characterization uncovers novel biology.</title>
        <authorList>
            <person name="Wiegand S."/>
            <person name="Jogler M."/>
            <person name="Boedeker C."/>
            <person name="Pinto D."/>
            <person name="Vollmers J."/>
            <person name="Rivas-Marin E."/>
            <person name="Kohn T."/>
            <person name="Peeters S.H."/>
            <person name="Heuer A."/>
            <person name="Rast P."/>
            <person name="Oberbeckmann S."/>
            <person name="Bunk B."/>
            <person name="Jeske O."/>
            <person name="Meyerdierks A."/>
            <person name="Storesund J.E."/>
            <person name="Kallscheuer N."/>
            <person name="Luecker S."/>
            <person name="Lage O.M."/>
            <person name="Pohl T."/>
            <person name="Merkel B.J."/>
            <person name="Hornburger P."/>
            <person name="Mueller R.-W."/>
            <person name="Bruemmer F."/>
            <person name="Labrenz M."/>
            <person name="Spormann A.M."/>
            <person name="Op den Camp H."/>
            <person name="Overmann J."/>
            <person name="Amann R."/>
            <person name="Jetten M.S.M."/>
            <person name="Mascher T."/>
            <person name="Medema M.H."/>
            <person name="Devos D.P."/>
            <person name="Kaster A.-K."/>
            <person name="Ovreas L."/>
            <person name="Rohde M."/>
            <person name="Galperin M.Y."/>
            <person name="Jogler C."/>
        </authorList>
    </citation>
    <scope>NUCLEOTIDE SEQUENCE [LARGE SCALE GENOMIC DNA]</scope>
    <source>
        <strain evidence="7 8">Mal48</strain>
    </source>
</reference>
<feature type="region of interest" description="Disordered" evidence="6">
    <location>
        <begin position="136"/>
        <end position="159"/>
    </location>
</feature>
<comment type="similarity">
    <text evidence="5">Belongs to the TatC family.</text>
</comment>
<dbReference type="EMBL" id="CP036267">
    <property type="protein sequence ID" value="QDT32602.1"/>
    <property type="molecule type" value="Genomic_DNA"/>
</dbReference>
<evidence type="ECO:0000313" key="7">
    <source>
        <dbReference type="EMBL" id="QDT32602.1"/>
    </source>
</evidence>
<dbReference type="Pfam" id="PF00902">
    <property type="entry name" value="TatC"/>
    <property type="match status" value="1"/>
</dbReference>
<sequence length="388" mass="43811">MNRPTKDLFDDSSMTFGEHLEILRVHLIKAIIGLVIAVVICLLNGAKLVNIIRGPIDQALSKYSQINVEDDVQDGFAEQLGFDTLFELFLGEPEKTAIDEETGEEYVIEEEIKPHPDLVKVKVPVEEITRALHKADPERFPKPEKPKTSGVDTPNTTTTNETVQNVESEQAVPSRNITLTLQAPEFAQFQATVEQSRRAVTLNVQEAFLTYIKVSLISGLVLSSPWIFFQLWQFVAAGLYPHERKYVYVFGGISLVLFLVGAAFCFYAVFPFVLNFLLKFNATLEISPQIRISEWISFAVMLPLMFGVSFQLPLVMLFLERISIFQVEQFKEQRRMAVLVIAIVSMLLTPADPMSMLLMMIPLVFLYELGIKLCKWAPTASPFEPEAI</sequence>
<comment type="subunit">
    <text evidence="5">Forms a complex with TatA.</text>
</comment>
<feature type="compositionally biased region" description="Low complexity" evidence="6">
    <location>
        <begin position="148"/>
        <end position="159"/>
    </location>
</feature>
<keyword evidence="2 5" id="KW-0812">Transmembrane</keyword>
<evidence type="ECO:0000256" key="4">
    <source>
        <dbReference type="ARBA" id="ARBA00023136"/>
    </source>
</evidence>
<feature type="transmembrane region" description="Helical" evidence="5">
    <location>
        <begin position="22"/>
        <end position="43"/>
    </location>
</feature>
<accession>A0A517QLU4</accession>
<evidence type="ECO:0000256" key="1">
    <source>
        <dbReference type="ARBA" id="ARBA00004141"/>
    </source>
</evidence>
<evidence type="ECO:0000256" key="2">
    <source>
        <dbReference type="ARBA" id="ARBA00022692"/>
    </source>
</evidence>
<keyword evidence="5" id="KW-0813">Transport</keyword>
<protein>
    <recommendedName>
        <fullName evidence="5">Sec-independent protein translocase protein TatC</fullName>
    </recommendedName>
</protein>
<gene>
    <name evidence="7" type="primary">tatC2</name>
    <name evidence="5" type="synonym">tatC</name>
    <name evidence="7" type="ORF">Mal48_18490</name>
</gene>
<comment type="function">
    <text evidence="5">Part of the twin-arginine translocation (Tat) system that transports large folded proteins containing a characteristic twin-arginine motif in their signal peptide across membranes.</text>
</comment>
<proteinExistence type="inferred from homology"/>
<evidence type="ECO:0000256" key="5">
    <source>
        <dbReference type="HAMAP-Rule" id="MF_00902"/>
    </source>
</evidence>
<evidence type="ECO:0000256" key="3">
    <source>
        <dbReference type="ARBA" id="ARBA00022989"/>
    </source>
</evidence>
<dbReference type="KEGG" id="tpol:Mal48_18490"/>
<dbReference type="PANTHER" id="PTHR30371">
    <property type="entry name" value="SEC-INDEPENDENT PROTEIN TRANSLOCASE PROTEIN TATC"/>
    <property type="match status" value="1"/>
</dbReference>
<dbReference type="PANTHER" id="PTHR30371:SF0">
    <property type="entry name" value="SEC-INDEPENDENT PROTEIN TRANSLOCASE PROTEIN TATC, CHLOROPLASTIC-RELATED"/>
    <property type="match status" value="1"/>
</dbReference>
<keyword evidence="5" id="KW-0653">Protein transport</keyword>
<name>A0A517QLU4_9PLAN</name>
<comment type="subcellular location">
    <subcellularLocation>
        <location evidence="5">Cell membrane</location>
        <topology evidence="5">Multi-pass membrane protein</topology>
    </subcellularLocation>
    <subcellularLocation>
        <location evidence="1">Membrane</location>
        <topology evidence="1">Multi-pass membrane protein</topology>
    </subcellularLocation>
</comment>
<keyword evidence="4 5" id="KW-0472">Membrane</keyword>
<keyword evidence="5" id="KW-1003">Cell membrane</keyword>
<keyword evidence="3 5" id="KW-1133">Transmembrane helix</keyword>
<feature type="transmembrane region" description="Helical" evidence="5">
    <location>
        <begin position="248"/>
        <end position="274"/>
    </location>
</feature>
<evidence type="ECO:0000313" key="8">
    <source>
        <dbReference type="Proteomes" id="UP000315724"/>
    </source>
</evidence>
<keyword evidence="8" id="KW-1185">Reference proteome</keyword>
<organism evidence="7 8">
    <name type="scientific">Thalassoglobus polymorphus</name>
    <dbReference type="NCBI Taxonomy" id="2527994"/>
    <lineage>
        <taxon>Bacteria</taxon>
        <taxon>Pseudomonadati</taxon>
        <taxon>Planctomycetota</taxon>
        <taxon>Planctomycetia</taxon>
        <taxon>Planctomycetales</taxon>
        <taxon>Planctomycetaceae</taxon>
        <taxon>Thalassoglobus</taxon>
    </lineage>
</organism>
<feature type="compositionally biased region" description="Basic and acidic residues" evidence="6">
    <location>
        <begin position="136"/>
        <end position="147"/>
    </location>
</feature>
<dbReference type="GO" id="GO:0009977">
    <property type="term" value="F:proton motive force dependent protein transmembrane transporter activity"/>
    <property type="evidence" value="ECO:0007669"/>
    <property type="project" value="TreeGrafter"/>
</dbReference>
<dbReference type="Proteomes" id="UP000315724">
    <property type="component" value="Chromosome"/>
</dbReference>
<dbReference type="GO" id="GO:0065002">
    <property type="term" value="P:intracellular protein transmembrane transport"/>
    <property type="evidence" value="ECO:0007669"/>
    <property type="project" value="TreeGrafter"/>
</dbReference>
<evidence type="ECO:0000256" key="6">
    <source>
        <dbReference type="SAM" id="MobiDB-lite"/>
    </source>
</evidence>
<dbReference type="GO" id="GO:0033281">
    <property type="term" value="C:TAT protein transport complex"/>
    <property type="evidence" value="ECO:0007669"/>
    <property type="project" value="UniProtKB-UniRule"/>
</dbReference>
<dbReference type="NCBIfam" id="TIGR00945">
    <property type="entry name" value="tatC"/>
    <property type="match status" value="1"/>
</dbReference>
<dbReference type="InterPro" id="IPR002033">
    <property type="entry name" value="TatC"/>
</dbReference>
<keyword evidence="5" id="KW-0811">Translocation</keyword>
<dbReference type="RefSeq" id="WP_231739959.1">
    <property type="nucleotide sequence ID" value="NZ_CP036267.1"/>
</dbReference>
<comment type="caution">
    <text evidence="5">Lacks conserved residue(s) required for the propagation of feature annotation.</text>
</comment>
<dbReference type="GO" id="GO:0043953">
    <property type="term" value="P:protein transport by the Tat complex"/>
    <property type="evidence" value="ECO:0007669"/>
    <property type="project" value="UniProtKB-UniRule"/>
</dbReference>
<dbReference type="AlphaFoldDB" id="A0A517QLU4"/>
<dbReference type="HAMAP" id="MF_00902">
    <property type="entry name" value="TatC"/>
    <property type="match status" value="1"/>
</dbReference>
<feature type="transmembrane region" description="Helical" evidence="5">
    <location>
        <begin position="339"/>
        <end position="367"/>
    </location>
</feature>